<evidence type="ECO:0000256" key="6">
    <source>
        <dbReference type="ARBA" id="ARBA00030980"/>
    </source>
</evidence>
<comment type="subunit">
    <text evidence="2">Component of the EKC/KEOPS complex composed of at least BUD32, CGI121, GON7, KAE1 and PCC1; the whole complex dimerizes.</text>
</comment>
<evidence type="ECO:0000259" key="10">
    <source>
        <dbReference type="PROSITE" id="PS50011"/>
    </source>
</evidence>
<dbReference type="InterPro" id="IPR000719">
    <property type="entry name" value="Prot_kinase_dom"/>
</dbReference>
<dbReference type="EMBL" id="KZ678481">
    <property type="protein sequence ID" value="PSR82291.1"/>
    <property type="molecule type" value="Genomic_DNA"/>
</dbReference>
<reference evidence="11 12" key="1">
    <citation type="journal article" date="2018" name="Mycol. Prog.">
        <title>Coniella lustricola, a new species from submerged detritus.</title>
        <authorList>
            <person name="Raudabaugh D.B."/>
            <person name="Iturriaga T."/>
            <person name="Carver A."/>
            <person name="Mondo S."/>
            <person name="Pangilinan J."/>
            <person name="Lipzen A."/>
            <person name="He G."/>
            <person name="Amirebrahimi M."/>
            <person name="Grigoriev I.V."/>
            <person name="Miller A.N."/>
        </authorList>
    </citation>
    <scope>NUCLEOTIDE SEQUENCE [LARGE SCALE GENOMIC DNA]</scope>
    <source>
        <strain evidence="11 12">B22-T-1</strain>
    </source>
</reference>
<dbReference type="PROSITE" id="PS00109">
    <property type="entry name" value="PROTEIN_KINASE_TYR"/>
    <property type="match status" value="1"/>
</dbReference>
<evidence type="ECO:0000256" key="5">
    <source>
        <dbReference type="ARBA" id="ARBA00019973"/>
    </source>
</evidence>
<evidence type="ECO:0000256" key="3">
    <source>
        <dbReference type="ARBA" id="ARBA00012513"/>
    </source>
</evidence>
<dbReference type="Gene3D" id="1.10.510.10">
    <property type="entry name" value="Transferase(Phosphotransferase) domain 1"/>
    <property type="match status" value="1"/>
</dbReference>
<comment type="catalytic activity">
    <reaction evidence="9">
        <text>L-seryl-[protein] + ATP = O-phospho-L-seryl-[protein] + ADP + H(+)</text>
        <dbReference type="Rhea" id="RHEA:17989"/>
        <dbReference type="Rhea" id="RHEA-COMP:9863"/>
        <dbReference type="Rhea" id="RHEA-COMP:11604"/>
        <dbReference type="ChEBI" id="CHEBI:15378"/>
        <dbReference type="ChEBI" id="CHEBI:29999"/>
        <dbReference type="ChEBI" id="CHEBI:30616"/>
        <dbReference type="ChEBI" id="CHEBI:83421"/>
        <dbReference type="ChEBI" id="CHEBI:456216"/>
        <dbReference type="EC" id="2.7.11.1"/>
    </reaction>
</comment>
<feature type="domain" description="Protein kinase" evidence="10">
    <location>
        <begin position="38"/>
        <end position="206"/>
    </location>
</feature>
<comment type="catalytic activity">
    <reaction evidence="8">
        <text>L-threonyl-[protein] + ATP = O-phospho-L-threonyl-[protein] + ADP + H(+)</text>
        <dbReference type="Rhea" id="RHEA:46608"/>
        <dbReference type="Rhea" id="RHEA-COMP:11060"/>
        <dbReference type="Rhea" id="RHEA-COMP:11605"/>
        <dbReference type="ChEBI" id="CHEBI:15378"/>
        <dbReference type="ChEBI" id="CHEBI:30013"/>
        <dbReference type="ChEBI" id="CHEBI:30616"/>
        <dbReference type="ChEBI" id="CHEBI:61977"/>
        <dbReference type="ChEBI" id="CHEBI:456216"/>
        <dbReference type="EC" id="2.7.11.1"/>
    </reaction>
</comment>
<dbReference type="OrthoDB" id="4062651at2759"/>
<sequence length="206" mass="23449">MVPGIASLRPTLCCWDTIDARGEPNHCGIAAFCNDDRAYIGRIMGERSQHLTEKQIEEALKQIPDRDIYPELRNQDLRVAPEDLSANIFIKRPSLHDYYFFRGDDGRGLLQLRDMLLDEARALEIISQDPHPNIVPYHGCRVRRGYIIGIVFEKLSGYTLWRLLEDGLGDIELIPFMEALRSAVGHLHTLGLSHNDICPQNIIMEG</sequence>
<proteinExistence type="predicted"/>
<dbReference type="EC" id="2.7.11.1" evidence="3"/>
<evidence type="ECO:0000313" key="11">
    <source>
        <dbReference type="EMBL" id="PSR82291.1"/>
    </source>
</evidence>
<dbReference type="AlphaFoldDB" id="A0A2T3A3M0"/>
<dbReference type="SUPFAM" id="SSF56112">
    <property type="entry name" value="Protein kinase-like (PK-like)"/>
    <property type="match status" value="1"/>
</dbReference>
<protein>
    <recommendedName>
        <fullName evidence="5">EKC/KEOPS complex subunit BUD32</fullName>
        <ecNumber evidence="3">2.7.11.1</ecNumber>
    </recommendedName>
    <alternativeName>
        <fullName evidence="6 7">Atypical Serine/threonine protein kinase BUD32</fullName>
    </alternativeName>
    <alternativeName>
        <fullName evidence="4">EKC/KEOPS complex subunit bud32</fullName>
    </alternativeName>
</protein>
<organism evidence="11 12">
    <name type="scientific">Coniella lustricola</name>
    <dbReference type="NCBI Taxonomy" id="2025994"/>
    <lineage>
        <taxon>Eukaryota</taxon>
        <taxon>Fungi</taxon>
        <taxon>Dikarya</taxon>
        <taxon>Ascomycota</taxon>
        <taxon>Pezizomycotina</taxon>
        <taxon>Sordariomycetes</taxon>
        <taxon>Sordariomycetidae</taxon>
        <taxon>Diaporthales</taxon>
        <taxon>Schizoparmaceae</taxon>
        <taxon>Coniella</taxon>
    </lineage>
</organism>
<accession>A0A2T3A3M0</accession>
<dbReference type="InterPro" id="IPR008266">
    <property type="entry name" value="Tyr_kinase_AS"/>
</dbReference>
<dbReference type="Proteomes" id="UP000241462">
    <property type="component" value="Unassembled WGS sequence"/>
</dbReference>
<dbReference type="STRING" id="2025994.A0A2T3A3M0"/>
<dbReference type="GO" id="GO:0004674">
    <property type="term" value="F:protein serine/threonine kinase activity"/>
    <property type="evidence" value="ECO:0007669"/>
    <property type="project" value="UniProtKB-EC"/>
</dbReference>
<evidence type="ECO:0000256" key="8">
    <source>
        <dbReference type="ARBA" id="ARBA00047899"/>
    </source>
</evidence>
<keyword evidence="12" id="KW-1185">Reference proteome</keyword>
<dbReference type="InterPro" id="IPR011009">
    <property type="entry name" value="Kinase-like_dom_sf"/>
</dbReference>
<dbReference type="PROSITE" id="PS50011">
    <property type="entry name" value="PROTEIN_KINASE_DOM"/>
    <property type="match status" value="1"/>
</dbReference>
<gene>
    <name evidence="11" type="ORF">BD289DRAFT_437709</name>
</gene>
<evidence type="ECO:0000313" key="12">
    <source>
        <dbReference type="Proteomes" id="UP000241462"/>
    </source>
</evidence>
<evidence type="ECO:0000256" key="7">
    <source>
        <dbReference type="ARBA" id="ARBA00033194"/>
    </source>
</evidence>
<dbReference type="GO" id="GO:0005524">
    <property type="term" value="F:ATP binding"/>
    <property type="evidence" value="ECO:0007669"/>
    <property type="project" value="InterPro"/>
</dbReference>
<dbReference type="InParanoid" id="A0A2T3A3M0"/>
<evidence type="ECO:0000256" key="9">
    <source>
        <dbReference type="ARBA" id="ARBA00048679"/>
    </source>
</evidence>
<evidence type="ECO:0000256" key="2">
    <source>
        <dbReference type="ARBA" id="ARBA00011534"/>
    </source>
</evidence>
<evidence type="ECO:0000256" key="4">
    <source>
        <dbReference type="ARBA" id="ARBA00013948"/>
    </source>
</evidence>
<evidence type="ECO:0000256" key="1">
    <source>
        <dbReference type="ARBA" id="ARBA00003747"/>
    </source>
</evidence>
<comment type="function">
    <text evidence="1">Component of the EKC/KEOPS complex that is required for the formation of a threonylcarbamoyl group on adenosine at position 37 (t(6)A37) in tRNAs that read codons beginning with adenine. The complex is probably involved in the transfer of the threonylcarbamoyl moiety of threonylcarbamoyl-AMP (TC-AMP) to the N6 group of A37. BUD32 has ATPase activity in the context of the EKC/KEOPS complex and likely plays a supporting role to the catalytic subunit KAE1. The EKC/KEOPS complex also promotes both telomere uncapping and telomere elongation. The complex is required for efficient recruitment of transcriptional coactivators.</text>
</comment>
<name>A0A2T3A3M0_9PEZI</name>